<feature type="domain" description="Ig-like" evidence="2">
    <location>
        <begin position="32"/>
        <end position="126"/>
    </location>
</feature>
<evidence type="ECO:0000313" key="3">
    <source>
        <dbReference type="EMBL" id="KAH8025929.1"/>
    </source>
</evidence>
<evidence type="ECO:0000256" key="1">
    <source>
        <dbReference type="SAM" id="MobiDB-lite"/>
    </source>
</evidence>
<dbReference type="PROSITE" id="PS50835">
    <property type="entry name" value="IG_LIKE"/>
    <property type="match status" value="1"/>
</dbReference>
<organism evidence="3 4">
    <name type="scientific">Rhipicephalus microplus</name>
    <name type="common">Cattle tick</name>
    <name type="synonym">Boophilus microplus</name>
    <dbReference type="NCBI Taxonomy" id="6941"/>
    <lineage>
        <taxon>Eukaryota</taxon>
        <taxon>Metazoa</taxon>
        <taxon>Ecdysozoa</taxon>
        <taxon>Arthropoda</taxon>
        <taxon>Chelicerata</taxon>
        <taxon>Arachnida</taxon>
        <taxon>Acari</taxon>
        <taxon>Parasitiformes</taxon>
        <taxon>Ixodida</taxon>
        <taxon>Ixodoidea</taxon>
        <taxon>Ixodidae</taxon>
        <taxon>Rhipicephalinae</taxon>
        <taxon>Rhipicephalus</taxon>
        <taxon>Boophilus</taxon>
    </lineage>
</organism>
<name>A0A9J6DVG6_RHIMP</name>
<protein>
    <recommendedName>
        <fullName evidence="2">Ig-like domain-containing protein</fullName>
    </recommendedName>
</protein>
<dbReference type="Proteomes" id="UP000821866">
    <property type="component" value="Unassembled WGS sequence"/>
</dbReference>
<dbReference type="InterPro" id="IPR036179">
    <property type="entry name" value="Ig-like_dom_sf"/>
</dbReference>
<dbReference type="InterPro" id="IPR013783">
    <property type="entry name" value="Ig-like_fold"/>
</dbReference>
<dbReference type="InterPro" id="IPR007110">
    <property type="entry name" value="Ig-like_dom"/>
</dbReference>
<dbReference type="AlphaFoldDB" id="A0A9J6DVG6"/>
<dbReference type="Gene3D" id="2.60.40.10">
    <property type="entry name" value="Immunoglobulins"/>
    <property type="match status" value="1"/>
</dbReference>
<proteinExistence type="predicted"/>
<comment type="caution">
    <text evidence="3">The sequence shown here is derived from an EMBL/GenBank/DDBJ whole genome shotgun (WGS) entry which is preliminary data.</text>
</comment>
<dbReference type="InterPro" id="IPR013098">
    <property type="entry name" value="Ig_I-set"/>
</dbReference>
<gene>
    <name evidence="3" type="ORF">HPB51_014262</name>
</gene>
<reference evidence="3" key="1">
    <citation type="journal article" date="2020" name="Cell">
        <title>Large-Scale Comparative Analyses of Tick Genomes Elucidate Their Genetic Diversity and Vector Capacities.</title>
        <authorList>
            <consortium name="Tick Genome and Microbiome Consortium (TIGMIC)"/>
            <person name="Jia N."/>
            <person name="Wang J."/>
            <person name="Shi W."/>
            <person name="Du L."/>
            <person name="Sun Y."/>
            <person name="Zhan W."/>
            <person name="Jiang J.F."/>
            <person name="Wang Q."/>
            <person name="Zhang B."/>
            <person name="Ji P."/>
            <person name="Bell-Sakyi L."/>
            <person name="Cui X.M."/>
            <person name="Yuan T.T."/>
            <person name="Jiang B.G."/>
            <person name="Yang W.F."/>
            <person name="Lam T.T."/>
            <person name="Chang Q.C."/>
            <person name="Ding S.J."/>
            <person name="Wang X.J."/>
            <person name="Zhu J.G."/>
            <person name="Ruan X.D."/>
            <person name="Zhao L."/>
            <person name="Wei J.T."/>
            <person name="Ye R.Z."/>
            <person name="Que T.C."/>
            <person name="Du C.H."/>
            <person name="Zhou Y.H."/>
            <person name="Cheng J.X."/>
            <person name="Dai P.F."/>
            <person name="Guo W.B."/>
            <person name="Han X.H."/>
            <person name="Huang E.J."/>
            <person name="Li L.F."/>
            <person name="Wei W."/>
            <person name="Gao Y.C."/>
            <person name="Liu J.Z."/>
            <person name="Shao H.Z."/>
            <person name="Wang X."/>
            <person name="Wang C.C."/>
            <person name="Yang T.C."/>
            <person name="Huo Q.B."/>
            <person name="Li W."/>
            <person name="Chen H.Y."/>
            <person name="Chen S.E."/>
            <person name="Zhou L.G."/>
            <person name="Ni X.B."/>
            <person name="Tian J.H."/>
            <person name="Sheng Y."/>
            <person name="Liu T."/>
            <person name="Pan Y.S."/>
            <person name="Xia L.Y."/>
            <person name="Li J."/>
            <person name="Zhao F."/>
            <person name="Cao W.C."/>
        </authorList>
    </citation>
    <scope>NUCLEOTIDE SEQUENCE</scope>
    <source>
        <strain evidence="3">Rmic-2018</strain>
    </source>
</reference>
<feature type="region of interest" description="Disordered" evidence="1">
    <location>
        <begin position="178"/>
        <end position="203"/>
    </location>
</feature>
<evidence type="ECO:0000313" key="4">
    <source>
        <dbReference type="Proteomes" id="UP000821866"/>
    </source>
</evidence>
<dbReference type="EMBL" id="JABSTU010000007">
    <property type="protein sequence ID" value="KAH8025929.1"/>
    <property type="molecule type" value="Genomic_DNA"/>
</dbReference>
<dbReference type="Pfam" id="PF07679">
    <property type="entry name" value="I-set"/>
    <property type="match status" value="1"/>
</dbReference>
<sequence>MYISESLRASGIFKPAAQGDLPPPISTSAAPPAFLHEPPVQTLFSNSTGTLVSCSASGQPRPSVTWTNETGSPLEPLPGLRRIRLDGTLEFFPFRGDEYRQDVHSARYRCRASNTLGTVNTGVDASSEMLFVRLLNQTTCVALKCVGKRQDRLKCEHWRFPGLSALALCQGIQARDGRTNGRADARTDARTDVNTDGRMDARK</sequence>
<evidence type="ECO:0000259" key="2">
    <source>
        <dbReference type="PROSITE" id="PS50835"/>
    </source>
</evidence>
<reference evidence="3" key="2">
    <citation type="submission" date="2021-09" db="EMBL/GenBank/DDBJ databases">
        <authorList>
            <person name="Jia N."/>
            <person name="Wang J."/>
            <person name="Shi W."/>
            <person name="Du L."/>
            <person name="Sun Y."/>
            <person name="Zhan W."/>
            <person name="Jiang J."/>
            <person name="Wang Q."/>
            <person name="Zhang B."/>
            <person name="Ji P."/>
            <person name="Sakyi L.B."/>
            <person name="Cui X."/>
            <person name="Yuan T."/>
            <person name="Jiang B."/>
            <person name="Yang W."/>
            <person name="Lam T.T.-Y."/>
            <person name="Chang Q."/>
            <person name="Ding S."/>
            <person name="Wang X."/>
            <person name="Zhu J."/>
            <person name="Ruan X."/>
            <person name="Zhao L."/>
            <person name="Wei J."/>
            <person name="Que T."/>
            <person name="Du C."/>
            <person name="Cheng J."/>
            <person name="Dai P."/>
            <person name="Han X."/>
            <person name="Huang E."/>
            <person name="Gao Y."/>
            <person name="Liu J."/>
            <person name="Shao H."/>
            <person name="Ye R."/>
            <person name="Li L."/>
            <person name="Wei W."/>
            <person name="Wang X."/>
            <person name="Wang C."/>
            <person name="Huo Q."/>
            <person name="Li W."/>
            <person name="Guo W."/>
            <person name="Chen H."/>
            <person name="Chen S."/>
            <person name="Zhou L."/>
            <person name="Zhou L."/>
            <person name="Ni X."/>
            <person name="Tian J."/>
            <person name="Zhou Y."/>
            <person name="Sheng Y."/>
            <person name="Liu T."/>
            <person name="Pan Y."/>
            <person name="Xia L."/>
            <person name="Li J."/>
            <person name="Zhao F."/>
            <person name="Cao W."/>
        </authorList>
    </citation>
    <scope>NUCLEOTIDE SEQUENCE</scope>
    <source>
        <strain evidence="3">Rmic-2018</strain>
        <tissue evidence="3">Larvae</tissue>
    </source>
</reference>
<dbReference type="VEuPathDB" id="VectorBase:LOC119169670"/>
<dbReference type="SUPFAM" id="SSF48726">
    <property type="entry name" value="Immunoglobulin"/>
    <property type="match status" value="1"/>
</dbReference>
<keyword evidence="4" id="KW-1185">Reference proteome</keyword>
<accession>A0A9J6DVG6</accession>